<dbReference type="SUPFAM" id="SSF52266">
    <property type="entry name" value="SGNH hydrolase"/>
    <property type="match status" value="1"/>
</dbReference>
<comment type="caution">
    <text evidence="3">The sequence shown here is derived from an EMBL/GenBank/DDBJ whole genome shotgun (WGS) entry which is preliminary data.</text>
</comment>
<evidence type="ECO:0000259" key="2">
    <source>
        <dbReference type="Pfam" id="PF03629"/>
    </source>
</evidence>
<dbReference type="Gene3D" id="3.40.50.1110">
    <property type="entry name" value="SGNH hydrolase"/>
    <property type="match status" value="1"/>
</dbReference>
<reference evidence="3" key="1">
    <citation type="journal article" date="2014" name="Front. Microbiol.">
        <title>High frequency of phylogenetically diverse reductive dehalogenase-homologous genes in deep subseafloor sedimentary metagenomes.</title>
        <authorList>
            <person name="Kawai M."/>
            <person name="Futagami T."/>
            <person name="Toyoda A."/>
            <person name="Takaki Y."/>
            <person name="Nishi S."/>
            <person name="Hori S."/>
            <person name="Arai W."/>
            <person name="Tsubouchi T."/>
            <person name="Morono Y."/>
            <person name="Uchiyama I."/>
            <person name="Ito T."/>
            <person name="Fujiyama A."/>
            <person name="Inagaki F."/>
            <person name="Takami H."/>
        </authorList>
    </citation>
    <scope>NUCLEOTIDE SEQUENCE</scope>
    <source>
        <strain evidence="3">Expedition CK06-06</strain>
    </source>
</reference>
<dbReference type="GO" id="GO:0005975">
    <property type="term" value="P:carbohydrate metabolic process"/>
    <property type="evidence" value="ECO:0007669"/>
    <property type="project" value="TreeGrafter"/>
</dbReference>
<dbReference type="GO" id="GO:0001681">
    <property type="term" value="F:sialate O-acetylesterase activity"/>
    <property type="evidence" value="ECO:0007669"/>
    <property type="project" value="InterPro"/>
</dbReference>
<dbReference type="Pfam" id="PF03629">
    <property type="entry name" value="SASA"/>
    <property type="match status" value="1"/>
</dbReference>
<protein>
    <recommendedName>
        <fullName evidence="2">Sialate O-acetylesterase domain-containing protein</fullName>
    </recommendedName>
</protein>
<feature type="domain" description="Sialate O-acetylesterase" evidence="2">
    <location>
        <begin position="102"/>
        <end position="224"/>
    </location>
</feature>
<dbReference type="EMBL" id="BARS01050809">
    <property type="protein sequence ID" value="GAG51586.1"/>
    <property type="molecule type" value="Genomic_DNA"/>
</dbReference>
<proteinExistence type="predicted"/>
<dbReference type="InterPro" id="IPR036514">
    <property type="entry name" value="SGNH_hydro_sf"/>
</dbReference>
<name>X0ZTS7_9ZZZZ</name>
<evidence type="ECO:0000313" key="3">
    <source>
        <dbReference type="EMBL" id="GAG51586.1"/>
    </source>
</evidence>
<accession>X0ZTS7</accession>
<evidence type="ECO:0000256" key="1">
    <source>
        <dbReference type="ARBA" id="ARBA00022801"/>
    </source>
</evidence>
<organism evidence="3">
    <name type="scientific">marine sediment metagenome</name>
    <dbReference type="NCBI Taxonomy" id="412755"/>
    <lineage>
        <taxon>unclassified sequences</taxon>
        <taxon>metagenomes</taxon>
        <taxon>ecological metagenomes</taxon>
    </lineage>
</organism>
<feature type="non-terminal residue" evidence="3">
    <location>
        <position position="231"/>
    </location>
</feature>
<keyword evidence="1" id="KW-0378">Hydrolase</keyword>
<dbReference type="InterPro" id="IPR005181">
    <property type="entry name" value="SASA"/>
</dbReference>
<sequence length="231" mass="24961">MVLALVLSVVLLNVGCAKTAPVRLPVVFSDHMVVQRGMDVPVWGWSEPGAHVTVQMGSAKAVTTATDEGAFLVCLPPQEAGGPHTITVTSENTIWVKDVLVGDVWICSGQSNMAMAVNRVRDAEKEIARANFPDIRLFTVKRTPATKPKDDVEGSWVACSPETVPGFSAVGYFFGRALDEHLKVPIGLVNTSWGGTPSEAWTSPGTIAKTDAFDPIVKRWQEQVVTYAERK</sequence>
<dbReference type="InterPro" id="IPR039329">
    <property type="entry name" value="SIAE"/>
</dbReference>
<dbReference type="PANTHER" id="PTHR22901:SF0">
    <property type="entry name" value="SIALATE O-ACETYLESTERASE"/>
    <property type="match status" value="1"/>
</dbReference>
<dbReference type="AlphaFoldDB" id="X0ZTS7"/>
<gene>
    <name evidence="3" type="ORF">S01H1_75781</name>
</gene>
<dbReference type="PANTHER" id="PTHR22901">
    <property type="entry name" value="SIALATE O-ACETYLESTERASE"/>
    <property type="match status" value="1"/>
</dbReference>